<organism evidence="2 3">
    <name type="scientific">Ophiophagus hannah</name>
    <name type="common">King cobra</name>
    <name type="synonym">Naja hannah</name>
    <dbReference type="NCBI Taxonomy" id="8665"/>
    <lineage>
        <taxon>Eukaryota</taxon>
        <taxon>Metazoa</taxon>
        <taxon>Chordata</taxon>
        <taxon>Craniata</taxon>
        <taxon>Vertebrata</taxon>
        <taxon>Euteleostomi</taxon>
        <taxon>Lepidosauria</taxon>
        <taxon>Squamata</taxon>
        <taxon>Bifurcata</taxon>
        <taxon>Unidentata</taxon>
        <taxon>Episquamata</taxon>
        <taxon>Toxicofera</taxon>
        <taxon>Serpentes</taxon>
        <taxon>Colubroidea</taxon>
        <taxon>Elapidae</taxon>
        <taxon>Elapinae</taxon>
        <taxon>Ophiophagus</taxon>
    </lineage>
</organism>
<feature type="non-terminal residue" evidence="2">
    <location>
        <position position="1"/>
    </location>
</feature>
<feature type="region of interest" description="Disordered" evidence="1">
    <location>
        <begin position="167"/>
        <end position="222"/>
    </location>
</feature>
<protein>
    <submittedName>
        <fullName evidence="2">Uncharacterized protein</fullName>
    </submittedName>
</protein>
<proteinExistence type="predicted"/>
<dbReference type="Proteomes" id="UP000018936">
    <property type="component" value="Unassembled WGS sequence"/>
</dbReference>
<comment type="caution">
    <text evidence="2">The sequence shown here is derived from an EMBL/GenBank/DDBJ whole genome shotgun (WGS) entry which is preliminary data.</text>
</comment>
<reference evidence="2 3" key="1">
    <citation type="journal article" date="2013" name="Proc. Natl. Acad. Sci. U.S.A.">
        <title>The king cobra genome reveals dynamic gene evolution and adaptation in the snake venom system.</title>
        <authorList>
            <person name="Vonk F.J."/>
            <person name="Casewell N.R."/>
            <person name="Henkel C.V."/>
            <person name="Heimberg A.M."/>
            <person name="Jansen H.J."/>
            <person name="McCleary R.J."/>
            <person name="Kerkkamp H.M."/>
            <person name="Vos R.A."/>
            <person name="Guerreiro I."/>
            <person name="Calvete J.J."/>
            <person name="Wuster W."/>
            <person name="Woods A.E."/>
            <person name="Logan J.M."/>
            <person name="Harrison R.A."/>
            <person name="Castoe T.A."/>
            <person name="de Koning A.P."/>
            <person name="Pollock D.D."/>
            <person name="Yandell M."/>
            <person name="Calderon D."/>
            <person name="Renjifo C."/>
            <person name="Currier R.B."/>
            <person name="Salgado D."/>
            <person name="Pla D."/>
            <person name="Sanz L."/>
            <person name="Hyder A.S."/>
            <person name="Ribeiro J.M."/>
            <person name="Arntzen J.W."/>
            <person name="van den Thillart G.E."/>
            <person name="Boetzer M."/>
            <person name="Pirovano W."/>
            <person name="Dirks R.P."/>
            <person name="Spaink H.P."/>
            <person name="Duboule D."/>
            <person name="McGlinn E."/>
            <person name="Kini R.M."/>
            <person name="Richardson M.K."/>
        </authorList>
    </citation>
    <scope>NUCLEOTIDE SEQUENCE</scope>
    <source>
        <tissue evidence="2">Blood</tissue>
    </source>
</reference>
<feature type="compositionally biased region" description="Basic residues" evidence="1">
    <location>
        <begin position="175"/>
        <end position="190"/>
    </location>
</feature>
<dbReference type="OrthoDB" id="9046276at2759"/>
<evidence type="ECO:0000313" key="3">
    <source>
        <dbReference type="Proteomes" id="UP000018936"/>
    </source>
</evidence>
<evidence type="ECO:0000313" key="2">
    <source>
        <dbReference type="EMBL" id="ETE56559.1"/>
    </source>
</evidence>
<evidence type="ECO:0000256" key="1">
    <source>
        <dbReference type="SAM" id="MobiDB-lite"/>
    </source>
</evidence>
<sequence>MDRGKHFVVQVLTHIFQALGITQNLHVPYSPSAMPRNPPVLATNTLQGLDPHSLSLDKGDMVLSSYLSALHKRLQTLWTQSGLIQTLPLEEALHPFEPGDWVWIKFFTRTHHYSPGVKDLTNRGVGKGSTMGNGKLSLLEASPRMVLPVWLESFFISSCKRHKRALHPAPLPSLQRRHRRAFHTEKKRNLKALEGEEKGRRGKNTSRGSSISPPPLHGTHIS</sequence>
<name>V8N2T0_OPHHA</name>
<dbReference type="AlphaFoldDB" id="V8N2T0"/>
<accession>V8N2T0</accession>
<keyword evidence="3" id="KW-1185">Reference proteome</keyword>
<gene>
    <name evidence="2" type="ORF">L345_17730</name>
</gene>
<dbReference type="EMBL" id="AZIM01018280">
    <property type="protein sequence ID" value="ETE56559.1"/>
    <property type="molecule type" value="Genomic_DNA"/>
</dbReference>